<protein>
    <submittedName>
        <fullName evidence="3">Uncharacterized protein</fullName>
    </submittedName>
</protein>
<dbReference type="EMBL" id="MU001907">
    <property type="protein sequence ID" value="KAF2793993.1"/>
    <property type="molecule type" value="Genomic_DNA"/>
</dbReference>
<feature type="transmembrane region" description="Helical" evidence="2">
    <location>
        <begin position="355"/>
        <end position="377"/>
    </location>
</feature>
<dbReference type="Pfam" id="PF11915">
    <property type="entry name" value="DUF3433"/>
    <property type="match status" value="1"/>
</dbReference>
<feature type="transmembrane region" description="Helical" evidence="2">
    <location>
        <begin position="493"/>
        <end position="517"/>
    </location>
</feature>
<feature type="region of interest" description="Disordered" evidence="1">
    <location>
        <begin position="659"/>
        <end position="685"/>
    </location>
</feature>
<feature type="compositionally biased region" description="Basic and acidic residues" evidence="1">
    <location>
        <begin position="670"/>
        <end position="685"/>
    </location>
</feature>
<name>A0A6A6XD97_9PLEO</name>
<keyword evidence="2" id="KW-1133">Transmembrane helix</keyword>
<dbReference type="PANTHER" id="PTHR37544">
    <property type="entry name" value="SPRAY-RELATED"/>
    <property type="match status" value="1"/>
</dbReference>
<evidence type="ECO:0000256" key="2">
    <source>
        <dbReference type="SAM" id="Phobius"/>
    </source>
</evidence>
<organism evidence="3 4">
    <name type="scientific">Melanomma pulvis-pyrius CBS 109.77</name>
    <dbReference type="NCBI Taxonomy" id="1314802"/>
    <lineage>
        <taxon>Eukaryota</taxon>
        <taxon>Fungi</taxon>
        <taxon>Dikarya</taxon>
        <taxon>Ascomycota</taxon>
        <taxon>Pezizomycotina</taxon>
        <taxon>Dothideomycetes</taxon>
        <taxon>Pleosporomycetidae</taxon>
        <taxon>Pleosporales</taxon>
        <taxon>Melanommataceae</taxon>
        <taxon>Melanomma</taxon>
    </lineage>
</organism>
<feature type="transmembrane region" description="Helical" evidence="2">
    <location>
        <begin position="199"/>
        <end position="220"/>
    </location>
</feature>
<feature type="transmembrane region" description="Helical" evidence="2">
    <location>
        <begin position="389"/>
        <end position="410"/>
    </location>
</feature>
<feature type="transmembrane region" description="Helical" evidence="2">
    <location>
        <begin position="93"/>
        <end position="113"/>
    </location>
</feature>
<gene>
    <name evidence="3" type="ORF">K505DRAFT_361505</name>
</gene>
<keyword evidence="2" id="KW-0812">Transmembrane</keyword>
<reference evidence="3" key="1">
    <citation type="journal article" date="2020" name="Stud. Mycol.">
        <title>101 Dothideomycetes genomes: a test case for predicting lifestyles and emergence of pathogens.</title>
        <authorList>
            <person name="Haridas S."/>
            <person name="Albert R."/>
            <person name="Binder M."/>
            <person name="Bloem J."/>
            <person name="Labutti K."/>
            <person name="Salamov A."/>
            <person name="Andreopoulos B."/>
            <person name="Baker S."/>
            <person name="Barry K."/>
            <person name="Bills G."/>
            <person name="Bluhm B."/>
            <person name="Cannon C."/>
            <person name="Castanera R."/>
            <person name="Culley D."/>
            <person name="Daum C."/>
            <person name="Ezra D."/>
            <person name="Gonzalez J."/>
            <person name="Henrissat B."/>
            <person name="Kuo A."/>
            <person name="Liang C."/>
            <person name="Lipzen A."/>
            <person name="Lutzoni F."/>
            <person name="Magnuson J."/>
            <person name="Mondo S."/>
            <person name="Nolan M."/>
            <person name="Ohm R."/>
            <person name="Pangilinan J."/>
            <person name="Park H.-J."/>
            <person name="Ramirez L."/>
            <person name="Alfaro M."/>
            <person name="Sun H."/>
            <person name="Tritt A."/>
            <person name="Yoshinaga Y."/>
            <person name="Zwiers L.-H."/>
            <person name="Turgeon B."/>
            <person name="Goodwin S."/>
            <person name="Spatafora J."/>
            <person name="Crous P."/>
            <person name="Grigoriev I."/>
        </authorList>
    </citation>
    <scope>NUCLEOTIDE SEQUENCE</scope>
    <source>
        <strain evidence="3">CBS 109.77</strain>
    </source>
</reference>
<keyword evidence="2" id="KW-0472">Membrane</keyword>
<feature type="transmembrane region" description="Helical" evidence="2">
    <location>
        <begin position="160"/>
        <end position="179"/>
    </location>
</feature>
<dbReference type="PANTHER" id="PTHR37544:SF3">
    <property type="entry name" value="SPRAY"/>
    <property type="match status" value="1"/>
</dbReference>
<keyword evidence="4" id="KW-1185">Reference proteome</keyword>
<evidence type="ECO:0000313" key="3">
    <source>
        <dbReference type="EMBL" id="KAF2793993.1"/>
    </source>
</evidence>
<dbReference type="InterPro" id="IPR021840">
    <property type="entry name" value="DUF3433"/>
</dbReference>
<evidence type="ECO:0000256" key="1">
    <source>
        <dbReference type="SAM" id="MobiDB-lite"/>
    </source>
</evidence>
<dbReference type="AlphaFoldDB" id="A0A6A6XD97"/>
<dbReference type="OrthoDB" id="3057599at2759"/>
<evidence type="ECO:0000313" key="4">
    <source>
        <dbReference type="Proteomes" id="UP000799757"/>
    </source>
</evidence>
<accession>A0A6A6XD97</accession>
<feature type="transmembrane region" description="Helical" evidence="2">
    <location>
        <begin position="63"/>
        <end position="87"/>
    </location>
</feature>
<sequence>MEQIPHLKMELRERNVAGLHEELLTNPQTTSIISALRPISEQEAKSKGLPALKSMPLILRTPFLCSALIFNLMVLGLLVSLLFYNYFSFNSQWGYLAIQILPPVLGTITASLWHGIAMNLSRMTPFMLAAAPAGSTFRKTILGSYFPGLSLRNTIATRNGLLAIVLVVELLSAAILSFKSSLLNTANYESYVEAVVTSWTLYSLIAIYSLLSVLTSILTYRMHGRVTGLRWEPASIADHLTLFRHSDFLNEFEGTDTADRESIWDHMRDDCLKLGYWKRGNEIWHGFGKIPRQGQTLKTTPAPPDHNGAFGKELQQQTEVQGTEKAPQTPVTKRFSFQDITATRYRSIALNMEHWMAYIWVSITLTLLAAFIAGLALGLVNGRTISMSYNWATVVFQFIPVFIISFYTWFWQDVDLFARSTQPFRGMSSPKPASENLLLDYNTLPPLVVTYVALKNGHKRIAWTSVVAVVQRLLPILAAGSTTVVPGDESGSIVYASMPIFICIIVWLTLYCFLIPLEIFGWKLPRHYVKRHLPRSYSSISDLVSWSYASKVLRSDEGEPFDVPVTGPKNKQWYMETRLRLKQNHDGTDFAKYSFGLYESTEHKGIKCMGFDVASNVTTVPQWNRIKKRDSEEVEAEQEMPSMLAPKYLKHVLDATKERPTNLKTLYEQKPPHQGEEEEARTEAA</sequence>
<dbReference type="Proteomes" id="UP000799757">
    <property type="component" value="Unassembled WGS sequence"/>
</dbReference>
<feature type="transmembrane region" description="Helical" evidence="2">
    <location>
        <begin position="461"/>
        <end position="481"/>
    </location>
</feature>
<proteinExistence type="predicted"/>